<evidence type="ECO:0000313" key="12">
    <source>
        <dbReference type="EMBL" id="KAL2043513.1"/>
    </source>
</evidence>
<evidence type="ECO:0000256" key="7">
    <source>
        <dbReference type="ARBA" id="ARBA00033194"/>
    </source>
</evidence>
<evidence type="ECO:0000256" key="3">
    <source>
        <dbReference type="ARBA" id="ARBA00012513"/>
    </source>
</evidence>
<dbReference type="InterPro" id="IPR011009">
    <property type="entry name" value="Kinase-like_dom_sf"/>
</dbReference>
<gene>
    <name evidence="12" type="ORF">N7G274_003820</name>
</gene>
<reference evidence="12 13" key="1">
    <citation type="submission" date="2024-09" db="EMBL/GenBank/DDBJ databases">
        <title>Rethinking Asexuality: The Enigmatic Case of Functional Sexual Genes in Lepraria (Stereocaulaceae).</title>
        <authorList>
            <person name="Doellman M."/>
            <person name="Sun Y."/>
            <person name="Barcenas-Pena A."/>
            <person name="Lumbsch H.T."/>
            <person name="Grewe F."/>
        </authorList>
    </citation>
    <scope>NUCLEOTIDE SEQUENCE [LARGE SCALE GENOMIC DNA]</scope>
    <source>
        <strain evidence="12 13">Mercado 3170</strain>
    </source>
</reference>
<dbReference type="SUPFAM" id="SSF56112">
    <property type="entry name" value="Protein kinase-like (PK-like)"/>
    <property type="match status" value="1"/>
</dbReference>
<keyword evidence="13" id="KW-1185">Reference proteome</keyword>
<comment type="function">
    <text evidence="1">Component of the EKC/KEOPS complex that is required for the formation of a threonylcarbamoyl group on adenosine at position 37 (t(6)A37) in tRNAs that read codons beginning with adenine. The complex is probably involved in the transfer of the threonylcarbamoyl moiety of threonylcarbamoyl-AMP (TC-AMP) to the N6 group of A37. BUD32 has ATPase activity in the context of the EKC/KEOPS complex and likely plays a supporting role to the catalytic subunit KAE1. The EKC/KEOPS complex also promotes both telomere uncapping and telomere elongation. The complex is required for efficient recruitment of transcriptional coactivators.</text>
</comment>
<protein>
    <recommendedName>
        <fullName evidence="5">EKC/KEOPS complex subunit BUD32</fullName>
        <ecNumber evidence="3">2.7.11.1</ecNumber>
    </recommendedName>
    <alternativeName>
        <fullName evidence="6 7">Atypical Serine/threonine protein kinase BUD32</fullName>
    </alternativeName>
    <alternativeName>
        <fullName evidence="4">EKC/KEOPS complex subunit bud32</fullName>
    </alternativeName>
</protein>
<evidence type="ECO:0000256" key="8">
    <source>
        <dbReference type="ARBA" id="ARBA00047899"/>
    </source>
</evidence>
<evidence type="ECO:0000313" key="13">
    <source>
        <dbReference type="Proteomes" id="UP001590950"/>
    </source>
</evidence>
<evidence type="ECO:0000256" key="5">
    <source>
        <dbReference type="ARBA" id="ARBA00019973"/>
    </source>
</evidence>
<comment type="subunit">
    <text evidence="2">Component of the EKC/KEOPS complex composed of at least BUD32, CGI121, GON7, KAE1 and PCC1; the whole complex dimerizes.</text>
</comment>
<dbReference type="PROSITE" id="PS00109">
    <property type="entry name" value="PROTEIN_KINASE_TYR"/>
    <property type="match status" value="1"/>
</dbReference>
<accession>A0ABR4ACJ9</accession>
<feature type="region of interest" description="Disordered" evidence="10">
    <location>
        <begin position="191"/>
        <end position="233"/>
    </location>
</feature>
<dbReference type="PROSITE" id="PS50011">
    <property type="entry name" value="PROTEIN_KINASE_DOM"/>
    <property type="match status" value="1"/>
</dbReference>
<dbReference type="EC" id="2.7.11.1" evidence="3"/>
<evidence type="ECO:0000256" key="9">
    <source>
        <dbReference type="ARBA" id="ARBA00048679"/>
    </source>
</evidence>
<feature type="domain" description="Protein kinase" evidence="11">
    <location>
        <begin position="141"/>
        <end position="472"/>
    </location>
</feature>
<evidence type="ECO:0000256" key="1">
    <source>
        <dbReference type="ARBA" id="ARBA00003747"/>
    </source>
</evidence>
<dbReference type="Proteomes" id="UP001590950">
    <property type="component" value="Unassembled WGS sequence"/>
</dbReference>
<dbReference type="PANTHER" id="PTHR38248">
    <property type="entry name" value="FUNK1 6"/>
    <property type="match status" value="1"/>
</dbReference>
<evidence type="ECO:0000256" key="6">
    <source>
        <dbReference type="ARBA" id="ARBA00030980"/>
    </source>
</evidence>
<dbReference type="InterPro" id="IPR040976">
    <property type="entry name" value="Pkinase_fungal"/>
</dbReference>
<dbReference type="Gene3D" id="1.10.510.10">
    <property type="entry name" value="Transferase(Phosphotransferase) domain 1"/>
    <property type="match status" value="1"/>
</dbReference>
<feature type="compositionally biased region" description="Polar residues" evidence="10">
    <location>
        <begin position="201"/>
        <end position="216"/>
    </location>
</feature>
<proteinExistence type="predicted"/>
<dbReference type="InterPro" id="IPR000719">
    <property type="entry name" value="Prot_kinase_dom"/>
</dbReference>
<comment type="catalytic activity">
    <reaction evidence="9">
        <text>L-seryl-[protein] + ATP = O-phospho-L-seryl-[protein] + ADP + H(+)</text>
        <dbReference type="Rhea" id="RHEA:17989"/>
        <dbReference type="Rhea" id="RHEA-COMP:9863"/>
        <dbReference type="Rhea" id="RHEA-COMP:11604"/>
        <dbReference type="ChEBI" id="CHEBI:15378"/>
        <dbReference type="ChEBI" id="CHEBI:29999"/>
        <dbReference type="ChEBI" id="CHEBI:30616"/>
        <dbReference type="ChEBI" id="CHEBI:83421"/>
        <dbReference type="ChEBI" id="CHEBI:456216"/>
        <dbReference type="EC" id="2.7.11.1"/>
    </reaction>
</comment>
<organism evidence="12 13">
    <name type="scientific">Stereocaulon virgatum</name>
    <dbReference type="NCBI Taxonomy" id="373712"/>
    <lineage>
        <taxon>Eukaryota</taxon>
        <taxon>Fungi</taxon>
        <taxon>Dikarya</taxon>
        <taxon>Ascomycota</taxon>
        <taxon>Pezizomycotina</taxon>
        <taxon>Lecanoromycetes</taxon>
        <taxon>OSLEUM clade</taxon>
        <taxon>Lecanoromycetidae</taxon>
        <taxon>Lecanorales</taxon>
        <taxon>Lecanorineae</taxon>
        <taxon>Stereocaulaceae</taxon>
        <taxon>Stereocaulon</taxon>
    </lineage>
</organism>
<evidence type="ECO:0000256" key="4">
    <source>
        <dbReference type="ARBA" id="ARBA00013948"/>
    </source>
</evidence>
<dbReference type="PANTHER" id="PTHR38248:SF2">
    <property type="entry name" value="FUNK1 11"/>
    <property type="match status" value="1"/>
</dbReference>
<evidence type="ECO:0000259" key="11">
    <source>
        <dbReference type="PROSITE" id="PS50011"/>
    </source>
</evidence>
<comment type="caution">
    <text evidence="12">The sequence shown here is derived from an EMBL/GenBank/DDBJ whole genome shotgun (WGS) entry which is preliminary data.</text>
</comment>
<comment type="catalytic activity">
    <reaction evidence="8">
        <text>L-threonyl-[protein] + ATP = O-phospho-L-threonyl-[protein] + ADP + H(+)</text>
        <dbReference type="Rhea" id="RHEA:46608"/>
        <dbReference type="Rhea" id="RHEA-COMP:11060"/>
        <dbReference type="Rhea" id="RHEA-COMP:11605"/>
        <dbReference type="ChEBI" id="CHEBI:15378"/>
        <dbReference type="ChEBI" id="CHEBI:30013"/>
        <dbReference type="ChEBI" id="CHEBI:30616"/>
        <dbReference type="ChEBI" id="CHEBI:61977"/>
        <dbReference type="ChEBI" id="CHEBI:456216"/>
        <dbReference type="EC" id="2.7.11.1"/>
    </reaction>
</comment>
<evidence type="ECO:0000256" key="2">
    <source>
        <dbReference type="ARBA" id="ARBA00011534"/>
    </source>
</evidence>
<name>A0ABR4ACJ9_9LECA</name>
<dbReference type="EMBL" id="JBEFKJ010000011">
    <property type="protein sequence ID" value="KAL2043513.1"/>
    <property type="molecule type" value="Genomic_DNA"/>
</dbReference>
<evidence type="ECO:0000256" key="10">
    <source>
        <dbReference type="SAM" id="MobiDB-lite"/>
    </source>
</evidence>
<sequence>MQAWVFDRSGPYSSTAFNIHDEPERFIRMIAAYVMMSDEELGLDTFIERKDGDQFITVVEDATGKERRLQLDSAPIAYQRAIVCRGTSCFRAKIPSSKNFQYVAKFSWVSDKRQPEADLLRLARKRGVEGVARLFGHHQITSIADMREGLTFGKAYAFRNTTLSPISSFSQPQSPLSQSFGPLDDLSIAIESPKKRKSMDTGGSPSKRSRSNSQNPDKAKRKNETNSQTTSLYAHDDTSFDNRIFRCLVISPAGRALRDFRSIPELLKALRDAIKAHRSLYTKGKILHRDISENNIIITDREEADGFTGMLIDEDLAKEIGSGRSGARHQTGTMEFMAIEVLQGIDHTYRHDLESFFYVLIWLCARRGWDLCKNPNGRPKESRLGMWYTGSFKNIADAKRGYMHVDGFEDILMEFPSDFNCVKPLCRRIRGILFFLLEDGKLFKGTPPGPPEKLYDPIIEAFDSAIADNFPR</sequence>
<dbReference type="InterPro" id="IPR008266">
    <property type="entry name" value="Tyr_kinase_AS"/>
</dbReference>
<dbReference type="Pfam" id="PF17667">
    <property type="entry name" value="Pkinase_fungal"/>
    <property type="match status" value="1"/>
</dbReference>